<keyword evidence="14" id="KW-1185">Reference proteome</keyword>
<feature type="domain" description="SCA7" evidence="12">
    <location>
        <begin position="211"/>
        <end position="278"/>
    </location>
</feature>
<organism evidence="13 14">
    <name type="scientific">Mizuhopecten yessoensis</name>
    <name type="common">Japanese scallop</name>
    <name type="synonym">Patinopecten yessoensis</name>
    <dbReference type="NCBI Taxonomy" id="6573"/>
    <lineage>
        <taxon>Eukaryota</taxon>
        <taxon>Metazoa</taxon>
        <taxon>Spiralia</taxon>
        <taxon>Lophotrochozoa</taxon>
        <taxon>Mollusca</taxon>
        <taxon>Bivalvia</taxon>
        <taxon>Autobranchia</taxon>
        <taxon>Pteriomorphia</taxon>
        <taxon>Pectinida</taxon>
        <taxon>Pectinoidea</taxon>
        <taxon>Pectinidae</taxon>
        <taxon>Mizuhopecten</taxon>
    </lineage>
</organism>
<evidence type="ECO:0000259" key="12">
    <source>
        <dbReference type="PROSITE" id="PS51505"/>
    </source>
</evidence>
<evidence type="ECO:0000256" key="5">
    <source>
        <dbReference type="ARBA" id="ARBA00022853"/>
    </source>
</evidence>
<comment type="function">
    <text evidence="10">Component of the transcription regulatory histone acetylation (HAT) complex SAGA, a multiprotein complex that activates transcription by remodeling chromatin and mediating histone acetylation and deubiquitination. Within the SAGA complex, participates in a subcomplex that specifically deubiquitinates histone H2B. The SAGA complex is recruited to specific gene promoters by activators, where it is required for transcription.</text>
</comment>
<comment type="domain">
    <text evidence="10">The C-terminal SGF11-type zinc-finger domain forms part of the 'catalytic lobe' of the SAGA deubiquitination module.</text>
</comment>
<feature type="region of interest" description="Disordered" evidence="11">
    <location>
        <begin position="286"/>
        <end position="358"/>
    </location>
</feature>
<dbReference type="Pfam" id="PF08209">
    <property type="entry name" value="Sgf11"/>
    <property type="match status" value="1"/>
</dbReference>
<dbReference type="PROSITE" id="PS51505">
    <property type="entry name" value="SCA7"/>
    <property type="match status" value="1"/>
</dbReference>
<feature type="compositionally biased region" description="Low complexity" evidence="11">
    <location>
        <begin position="347"/>
        <end position="358"/>
    </location>
</feature>
<protein>
    <recommendedName>
        <fullName evidence="10">SAGA-associated factor 11 homolog</fullName>
    </recommendedName>
</protein>
<evidence type="ECO:0000256" key="7">
    <source>
        <dbReference type="ARBA" id="ARBA00023159"/>
    </source>
</evidence>
<sequence length="358" mass="39786">MDNKTPHCQQNGDTGLQGMLTDVMNELIDEVTLGLCFDIHRASKIGTLFLGDTDPKSQREYEIVEKLGVDVFGQVATKKQFECVCPNCQRNLAASRFAPHLEKCMGMGRNSSRIASRRQARIAKESETSSRVATTGKGDSDDHDSPDDDNDVDWSYNVDKKVKKLKKEKILTHSPRRNKHNKFRNGNHLAGDNSSDRSGTPEPTIPSYELMTVEERKQLLLQTCGVISEHTKKMCTRSHRCPQHTDEQRRQVRVFLLGHANVEDDVHIDIDSLDDVDNQSLRESLQWEVNSSASSPTDSTSTNNSTSGAKKRPPSKSNSSKNSNSKKKKGSKHTTSSVTNSHGGSGNSISSSSMYDFE</sequence>
<evidence type="ECO:0000256" key="11">
    <source>
        <dbReference type="SAM" id="MobiDB-lite"/>
    </source>
</evidence>
<dbReference type="GO" id="GO:0000124">
    <property type="term" value="C:SAGA complex"/>
    <property type="evidence" value="ECO:0007669"/>
    <property type="project" value="UniProtKB-UniRule"/>
</dbReference>
<dbReference type="PANTHER" id="PTHR46367:SF1">
    <property type="entry name" value="ATAXIN-7-LIKE PROTEIN 3"/>
    <property type="match status" value="1"/>
</dbReference>
<dbReference type="GO" id="GO:0003713">
    <property type="term" value="F:transcription coactivator activity"/>
    <property type="evidence" value="ECO:0007669"/>
    <property type="project" value="UniProtKB-UniRule"/>
</dbReference>
<evidence type="ECO:0000313" key="14">
    <source>
        <dbReference type="Proteomes" id="UP000242188"/>
    </source>
</evidence>
<feature type="compositionally biased region" description="Basic residues" evidence="11">
    <location>
        <begin position="174"/>
        <end position="185"/>
    </location>
</feature>
<accession>A0A210PRG7</accession>
<dbReference type="OrthoDB" id="21557at2759"/>
<dbReference type="GO" id="GO:0006357">
    <property type="term" value="P:regulation of transcription by RNA polymerase II"/>
    <property type="evidence" value="ECO:0007669"/>
    <property type="project" value="TreeGrafter"/>
</dbReference>
<evidence type="ECO:0000256" key="1">
    <source>
        <dbReference type="ARBA" id="ARBA00004123"/>
    </source>
</evidence>
<feature type="compositionally biased region" description="Low complexity" evidence="11">
    <location>
        <begin position="290"/>
        <end position="307"/>
    </location>
</feature>
<keyword evidence="7 10" id="KW-0010">Activator</keyword>
<evidence type="ECO:0000256" key="4">
    <source>
        <dbReference type="ARBA" id="ARBA00022833"/>
    </source>
</evidence>
<evidence type="ECO:0000256" key="8">
    <source>
        <dbReference type="ARBA" id="ARBA00023163"/>
    </source>
</evidence>
<evidence type="ECO:0000256" key="6">
    <source>
        <dbReference type="ARBA" id="ARBA00023015"/>
    </source>
</evidence>
<gene>
    <name evidence="13" type="ORF">KP79_PYT03920</name>
</gene>
<dbReference type="AlphaFoldDB" id="A0A210PRG7"/>
<keyword evidence="3 10" id="KW-0863">Zinc-finger</keyword>
<feature type="compositionally biased region" description="Acidic residues" evidence="11">
    <location>
        <begin position="141"/>
        <end position="152"/>
    </location>
</feature>
<keyword evidence="5 10" id="KW-0156">Chromatin regulator</keyword>
<feature type="region of interest" description="Disordered" evidence="11">
    <location>
        <begin position="110"/>
        <end position="205"/>
    </location>
</feature>
<keyword evidence="9 10" id="KW-0539">Nucleus</keyword>
<comment type="caution">
    <text evidence="13">The sequence shown here is derived from an EMBL/GenBank/DDBJ whole genome shotgun (WGS) entry which is preliminary data.</text>
</comment>
<feature type="zinc finger region" description="SGF11-type" evidence="10">
    <location>
        <begin position="83"/>
        <end position="104"/>
    </location>
</feature>
<dbReference type="InterPro" id="IPR051078">
    <property type="entry name" value="SGF11"/>
</dbReference>
<proteinExistence type="inferred from homology"/>
<comment type="similarity">
    <text evidence="10">Belongs to the SGF11 family.</text>
</comment>
<evidence type="ECO:0000256" key="10">
    <source>
        <dbReference type="HAMAP-Rule" id="MF_03047"/>
    </source>
</evidence>
<dbReference type="InterPro" id="IPR013243">
    <property type="entry name" value="SCA7_dom"/>
</dbReference>
<reference evidence="13 14" key="1">
    <citation type="journal article" date="2017" name="Nat. Ecol. Evol.">
        <title>Scallop genome provides insights into evolution of bilaterian karyotype and development.</title>
        <authorList>
            <person name="Wang S."/>
            <person name="Zhang J."/>
            <person name="Jiao W."/>
            <person name="Li J."/>
            <person name="Xun X."/>
            <person name="Sun Y."/>
            <person name="Guo X."/>
            <person name="Huan P."/>
            <person name="Dong B."/>
            <person name="Zhang L."/>
            <person name="Hu X."/>
            <person name="Sun X."/>
            <person name="Wang J."/>
            <person name="Zhao C."/>
            <person name="Wang Y."/>
            <person name="Wang D."/>
            <person name="Huang X."/>
            <person name="Wang R."/>
            <person name="Lv J."/>
            <person name="Li Y."/>
            <person name="Zhang Z."/>
            <person name="Liu B."/>
            <person name="Lu W."/>
            <person name="Hui Y."/>
            <person name="Liang J."/>
            <person name="Zhou Z."/>
            <person name="Hou R."/>
            <person name="Li X."/>
            <person name="Liu Y."/>
            <person name="Li H."/>
            <person name="Ning X."/>
            <person name="Lin Y."/>
            <person name="Zhao L."/>
            <person name="Xing Q."/>
            <person name="Dou J."/>
            <person name="Li Y."/>
            <person name="Mao J."/>
            <person name="Guo H."/>
            <person name="Dou H."/>
            <person name="Li T."/>
            <person name="Mu C."/>
            <person name="Jiang W."/>
            <person name="Fu Q."/>
            <person name="Fu X."/>
            <person name="Miao Y."/>
            <person name="Liu J."/>
            <person name="Yu Q."/>
            <person name="Li R."/>
            <person name="Liao H."/>
            <person name="Li X."/>
            <person name="Kong Y."/>
            <person name="Jiang Z."/>
            <person name="Chourrout D."/>
            <person name="Li R."/>
            <person name="Bao Z."/>
        </authorList>
    </citation>
    <scope>NUCLEOTIDE SEQUENCE [LARGE SCALE GENOMIC DNA]</scope>
    <source>
        <strain evidence="13 14">PY_sf001</strain>
    </source>
</reference>
<dbReference type="FunFam" id="3.30.160.60:FF:000118">
    <property type="entry name" value="Ataxin-7-like protein 3"/>
    <property type="match status" value="1"/>
</dbReference>
<comment type="subcellular location">
    <subcellularLocation>
        <location evidence="1 10">Nucleus</location>
    </subcellularLocation>
</comment>
<dbReference type="InterPro" id="IPR013246">
    <property type="entry name" value="SAGA_su_Sgf11"/>
</dbReference>
<dbReference type="STRING" id="6573.A0A210PRG7"/>
<dbReference type="HAMAP" id="MF_03047">
    <property type="entry name" value="Sgf11"/>
    <property type="match status" value="1"/>
</dbReference>
<dbReference type="Gene3D" id="3.30.160.60">
    <property type="entry name" value="Classic Zinc Finger"/>
    <property type="match status" value="1"/>
</dbReference>
<evidence type="ECO:0000313" key="13">
    <source>
        <dbReference type="EMBL" id="OWF39080.1"/>
    </source>
</evidence>
<keyword evidence="8 10" id="KW-0804">Transcription</keyword>
<dbReference type="EMBL" id="NEDP02005545">
    <property type="protein sequence ID" value="OWF39080.1"/>
    <property type="molecule type" value="Genomic_DNA"/>
</dbReference>
<keyword evidence="4 10" id="KW-0862">Zinc</keyword>
<dbReference type="GO" id="GO:0071819">
    <property type="term" value="C:DUBm complex"/>
    <property type="evidence" value="ECO:0007669"/>
    <property type="project" value="UniProtKB-UniRule"/>
</dbReference>
<evidence type="ECO:0000256" key="9">
    <source>
        <dbReference type="ARBA" id="ARBA00023242"/>
    </source>
</evidence>
<keyword evidence="6 10" id="KW-0805">Transcription regulation</keyword>
<evidence type="ECO:0000256" key="2">
    <source>
        <dbReference type="ARBA" id="ARBA00022723"/>
    </source>
</evidence>
<dbReference type="Gene3D" id="6.10.140.1270">
    <property type="match status" value="1"/>
</dbReference>
<comment type="domain">
    <text evidence="10">The long N-terminal helix forms part of the 'assembly lobe' of the SAGA deubiquitination module.</text>
</comment>
<dbReference type="Proteomes" id="UP000242188">
    <property type="component" value="Unassembled WGS sequence"/>
</dbReference>
<keyword evidence="2 10" id="KW-0479">Metal-binding</keyword>
<comment type="subunit">
    <text evidence="10">Component of some SAGA transcription coactivator-HAT complexes. Within the SAGA complex, participates to a subcomplex of SAGA called the DUB module (deubiquitination module).</text>
</comment>
<dbReference type="GO" id="GO:0008270">
    <property type="term" value="F:zinc ion binding"/>
    <property type="evidence" value="ECO:0007669"/>
    <property type="project" value="UniProtKB-UniRule"/>
</dbReference>
<dbReference type="GO" id="GO:0006325">
    <property type="term" value="P:chromatin organization"/>
    <property type="evidence" value="ECO:0007669"/>
    <property type="project" value="UniProtKB-KW"/>
</dbReference>
<name>A0A210PRG7_MIZYE</name>
<evidence type="ECO:0000256" key="3">
    <source>
        <dbReference type="ARBA" id="ARBA00022771"/>
    </source>
</evidence>
<dbReference type="PANTHER" id="PTHR46367">
    <property type="entry name" value="ATAXIN-7-LIKE PROTEIN 3"/>
    <property type="match status" value="1"/>
</dbReference>